<gene>
    <name evidence="8" type="ORF">SAMN06295960_2808</name>
</gene>
<dbReference type="GO" id="GO:0071973">
    <property type="term" value="P:bacterial-type flagellum-dependent cell motility"/>
    <property type="evidence" value="ECO:0007669"/>
    <property type="project" value="TreeGrafter"/>
</dbReference>
<evidence type="ECO:0000256" key="1">
    <source>
        <dbReference type="ARBA" id="ARBA00009764"/>
    </source>
</evidence>
<dbReference type="EMBL" id="FXAZ01000003">
    <property type="protein sequence ID" value="SMG46059.1"/>
    <property type="molecule type" value="Genomic_DNA"/>
</dbReference>
<dbReference type="STRING" id="1852522.SAMN06295960_2808"/>
<keyword evidence="5" id="KW-0964">Secreted</keyword>
<comment type="similarity">
    <text evidence="1 5">Belongs to the FliD family.</text>
</comment>
<evidence type="ECO:0000259" key="6">
    <source>
        <dbReference type="Pfam" id="PF02465"/>
    </source>
</evidence>
<comment type="subcellular location">
    <subcellularLocation>
        <location evidence="5">Secreted</location>
    </subcellularLocation>
    <subcellularLocation>
        <location evidence="5">Bacterial flagellum</location>
    </subcellularLocation>
</comment>
<keyword evidence="4 5" id="KW-0975">Bacterial flagellum</keyword>
<feature type="domain" description="Flagellar hook-associated protein 2 N-terminal" evidence="6">
    <location>
        <begin position="10"/>
        <end position="106"/>
    </location>
</feature>
<evidence type="ECO:0000313" key="8">
    <source>
        <dbReference type="EMBL" id="SMG46059.1"/>
    </source>
</evidence>
<dbReference type="GO" id="GO:0009424">
    <property type="term" value="C:bacterial-type flagellum hook"/>
    <property type="evidence" value="ECO:0007669"/>
    <property type="project" value="UniProtKB-UniRule"/>
</dbReference>
<keyword evidence="3" id="KW-0175">Coiled coil</keyword>
<dbReference type="PANTHER" id="PTHR30288">
    <property type="entry name" value="FLAGELLAR CAP/ASSEMBLY PROTEIN FLID"/>
    <property type="match status" value="1"/>
</dbReference>
<evidence type="ECO:0000256" key="5">
    <source>
        <dbReference type="RuleBase" id="RU362066"/>
    </source>
</evidence>
<evidence type="ECO:0000313" key="9">
    <source>
        <dbReference type="Proteomes" id="UP000193834"/>
    </source>
</evidence>
<dbReference type="InterPro" id="IPR040026">
    <property type="entry name" value="FliD"/>
</dbReference>
<dbReference type="PANTHER" id="PTHR30288:SF0">
    <property type="entry name" value="FLAGELLAR HOOK-ASSOCIATED PROTEIN 2"/>
    <property type="match status" value="1"/>
</dbReference>
<dbReference type="RefSeq" id="WP_085494968.1">
    <property type="nucleotide sequence ID" value="NZ_FXAZ01000003.1"/>
</dbReference>
<dbReference type="AlphaFoldDB" id="A0A1X7KYU1"/>
<keyword evidence="9" id="KW-1185">Reference proteome</keyword>
<evidence type="ECO:0000259" key="7">
    <source>
        <dbReference type="Pfam" id="PF07195"/>
    </source>
</evidence>
<dbReference type="Proteomes" id="UP000193834">
    <property type="component" value="Unassembled WGS sequence"/>
</dbReference>
<accession>A0A1X7KYU1</accession>
<dbReference type="GO" id="GO:0007155">
    <property type="term" value="P:cell adhesion"/>
    <property type="evidence" value="ECO:0007669"/>
    <property type="project" value="InterPro"/>
</dbReference>
<comment type="subunit">
    <text evidence="2 5">Homopentamer.</text>
</comment>
<reference evidence="8 9" key="1">
    <citation type="submission" date="2017-04" db="EMBL/GenBank/DDBJ databases">
        <authorList>
            <person name="Afonso C.L."/>
            <person name="Miller P.J."/>
            <person name="Scott M.A."/>
            <person name="Spackman E."/>
            <person name="Goraichik I."/>
            <person name="Dimitrov K.M."/>
            <person name="Suarez D.L."/>
            <person name="Swayne D.E."/>
        </authorList>
    </citation>
    <scope>NUCLEOTIDE SEQUENCE [LARGE SCALE GENOMIC DNA]</scope>
    <source>
        <strain evidence="8 9">11</strain>
    </source>
</reference>
<evidence type="ECO:0000256" key="4">
    <source>
        <dbReference type="ARBA" id="ARBA00023143"/>
    </source>
</evidence>
<feature type="domain" description="Flagellar hook-associated protein 2 C-terminal" evidence="7">
    <location>
        <begin position="217"/>
        <end position="443"/>
    </location>
</feature>
<organism evidence="8 9">
    <name type="scientific">Paenibacillus aquistagni</name>
    <dbReference type="NCBI Taxonomy" id="1852522"/>
    <lineage>
        <taxon>Bacteria</taxon>
        <taxon>Bacillati</taxon>
        <taxon>Bacillota</taxon>
        <taxon>Bacilli</taxon>
        <taxon>Bacillales</taxon>
        <taxon>Paenibacillaceae</taxon>
        <taxon>Paenibacillus</taxon>
    </lineage>
</organism>
<dbReference type="Pfam" id="PF02465">
    <property type="entry name" value="FliD_N"/>
    <property type="match status" value="1"/>
</dbReference>
<sequence length="460" mass="49473">MGFSLSGLASGLNTDTMVSQLMQLERIPYNNLETKKKALGDNQAFFRSLNTKLNTLKTASQDLTVGANFNLSGVKSSDETAVKVSGTSTASTGNYNVVVNNLAKSHVVKSFAFTNDGSGQQLTAGSKVTVDGQEVELKGSSNFEILENLKNDINKNSKNVSASVVETKAGEKTLVLTSTRTGTDHAINATSGPKLSGFEAAGIWNNLSDPSHQVQAAENAQVSVNGLDIESASNEIKGVIEGVTITALKEGSSSMVTVAKDSDKVVEQVKKFVDAFNEVRKMIRDNTGKEKALQGDSTLRSLDMELSDWVSGMIGDKGSAAVLAEFGIEMDKGKKGSEMTGQLTLDEKVFKEKLEKDPDRLMAVFNYEGTNGNKGIAHTIVEKSQVWTSTTNGVLNSRIKGFDSEISFVTTAMENMEVRLQNKEKQLKSQFVSMEVAMGKLQNQSNWLSSQLASLNGSKK</sequence>
<dbReference type="OrthoDB" id="9776025at2"/>
<evidence type="ECO:0000256" key="2">
    <source>
        <dbReference type="ARBA" id="ARBA00011255"/>
    </source>
</evidence>
<dbReference type="InterPro" id="IPR003481">
    <property type="entry name" value="FliD_N"/>
</dbReference>
<keyword evidence="8" id="KW-0966">Cell projection</keyword>
<protein>
    <recommendedName>
        <fullName evidence="5">Flagellar hook-associated protein 2</fullName>
        <shortName evidence="5">HAP2</shortName>
    </recommendedName>
    <alternativeName>
        <fullName evidence="5">Flagellar cap protein</fullName>
    </alternativeName>
</protein>
<dbReference type="GO" id="GO:0009421">
    <property type="term" value="C:bacterial-type flagellum filament cap"/>
    <property type="evidence" value="ECO:0007669"/>
    <property type="project" value="InterPro"/>
</dbReference>
<comment type="function">
    <text evidence="5">Required for morphogenesis and for the elongation of the flagellar filament by facilitating polymerization of the flagellin monomers at the tip of growing filament. Forms a capping structure, which prevents flagellin subunits (transported through the central channel of the flagellum) from leaking out without polymerization at the distal end.</text>
</comment>
<name>A0A1X7KYU1_9BACL</name>
<dbReference type="GO" id="GO:0005576">
    <property type="term" value="C:extracellular region"/>
    <property type="evidence" value="ECO:0007669"/>
    <property type="project" value="UniProtKB-SubCell"/>
</dbReference>
<dbReference type="InterPro" id="IPR010809">
    <property type="entry name" value="FliD_C"/>
</dbReference>
<evidence type="ECO:0000256" key="3">
    <source>
        <dbReference type="ARBA" id="ARBA00023054"/>
    </source>
</evidence>
<keyword evidence="8" id="KW-0969">Cilium</keyword>
<keyword evidence="8" id="KW-0282">Flagellum</keyword>
<proteinExistence type="inferred from homology"/>
<dbReference type="Pfam" id="PF07195">
    <property type="entry name" value="FliD_C"/>
    <property type="match status" value="1"/>
</dbReference>